<name>A0A5Y2JKN6_SALER</name>
<dbReference type="AlphaFoldDB" id="A0A5Y2JKN6"/>
<organism evidence="3">
    <name type="scientific">Salmonella enterica</name>
    <name type="common">Salmonella choleraesuis</name>
    <dbReference type="NCBI Taxonomy" id="28901"/>
    <lineage>
        <taxon>Bacteria</taxon>
        <taxon>Pseudomonadati</taxon>
        <taxon>Pseudomonadota</taxon>
        <taxon>Gammaproteobacteria</taxon>
        <taxon>Enterobacterales</taxon>
        <taxon>Enterobacteriaceae</taxon>
        <taxon>Salmonella</taxon>
    </lineage>
</organism>
<comment type="caution">
    <text evidence="3">The sequence shown here is derived from an EMBL/GenBank/DDBJ whole genome shotgun (WGS) entry which is preliminary data.</text>
</comment>
<evidence type="ECO:0000259" key="2">
    <source>
        <dbReference type="PROSITE" id="PS51750"/>
    </source>
</evidence>
<dbReference type="InterPro" id="IPR003497">
    <property type="entry name" value="BRO_N_domain"/>
</dbReference>
<feature type="region of interest" description="Disordered" evidence="1">
    <location>
        <begin position="1"/>
        <end position="22"/>
    </location>
</feature>
<dbReference type="EMBL" id="AAIHUN010000009">
    <property type="protein sequence ID" value="ECE3879401.1"/>
    <property type="molecule type" value="Genomic_DNA"/>
</dbReference>
<dbReference type="Pfam" id="PF02498">
    <property type="entry name" value="Bro-N"/>
    <property type="match status" value="1"/>
</dbReference>
<reference evidence="3" key="1">
    <citation type="submission" date="2018-07" db="EMBL/GenBank/DDBJ databases">
        <authorList>
            <consortium name="PulseNet: The National Subtyping Network for Foodborne Disease Surveillance"/>
            <person name="Tarr C.L."/>
            <person name="Trees E."/>
            <person name="Katz L.S."/>
            <person name="Carleton-Romer H.A."/>
            <person name="Stroika S."/>
            <person name="Kucerova Z."/>
            <person name="Roache K.F."/>
            <person name="Sabol A.L."/>
            <person name="Besser J."/>
            <person name="Gerner-Smidt P."/>
        </authorList>
    </citation>
    <scope>NUCLEOTIDE SEQUENCE</scope>
    <source>
        <strain evidence="3">PNUSAS037879</strain>
    </source>
</reference>
<dbReference type="SMART" id="SM01040">
    <property type="entry name" value="Bro-N"/>
    <property type="match status" value="1"/>
</dbReference>
<evidence type="ECO:0000313" key="3">
    <source>
        <dbReference type="EMBL" id="ECE3879401.1"/>
    </source>
</evidence>
<dbReference type="InterPro" id="IPR018876">
    <property type="entry name" value="Phage_P22_antirepressor_C"/>
</dbReference>
<feature type="domain" description="Bro-N" evidence="2">
    <location>
        <begin position="29"/>
        <end position="146"/>
    </location>
</feature>
<dbReference type="PROSITE" id="PS51750">
    <property type="entry name" value="BRO_N"/>
    <property type="match status" value="1"/>
</dbReference>
<protein>
    <recommendedName>
        <fullName evidence="2">Bro-N domain-containing protein</fullName>
    </recommendedName>
</protein>
<sequence>MVVKNVEAPTARTARASVSNDSSEGNIDMNIVAKSDYNFQGFTFNPVTEGGSIWFTSTELAKALGYKKTDAISQIYARNADEFSDSMSLTLNMKVNGINNSLRNKSVRVYSLRGAHLVAMFASTPKAKEFRRWVLDILDRQAECSPIAKQFTDEELVNLCYLQLWMEKSQQMCKHIYPGMKQIGSELSGRIYDIAYETRYMSEETKKSLLREMKNLDTNNFVVKNAQPMLAKLRGEEWIH</sequence>
<accession>A0A5Y2JKN6</accession>
<dbReference type="Pfam" id="PF10548">
    <property type="entry name" value="P22_AR_C"/>
    <property type="match status" value="1"/>
</dbReference>
<proteinExistence type="predicted"/>
<evidence type="ECO:0000256" key="1">
    <source>
        <dbReference type="SAM" id="MobiDB-lite"/>
    </source>
</evidence>
<gene>
    <name evidence="3" type="ORF">DA521_15505</name>
</gene>